<feature type="domain" description="C2H2-type" evidence="9">
    <location>
        <begin position="314"/>
        <end position="342"/>
    </location>
</feature>
<keyword evidence="6" id="KW-0539">Nucleus</keyword>
<reference evidence="11" key="1">
    <citation type="submission" date="2025-08" db="UniProtKB">
        <authorList>
            <consortium name="RefSeq"/>
        </authorList>
    </citation>
    <scope>IDENTIFICATION</scope>
</reference>
<gene>
    <name evidence="11" type="primary">LOC106809735</name>
</gene>
<evidence type="ECO:0000313" key="11">
    <source>
        <dbReference type="RefSeq" id="XP_014668411.1"/>
    </source>
</evidence>
<feature type="region of interest" description="Disordered" evidence="8">
    <location>
        <begin position="249"/>
        <end position="274"/>
    </location>
</feature>
<dbReference type="SMART" id="SM00355">
    <property type="entry name" value="ZnF_C2H2"/>
    <property type="match status" value="4"/>
</dbReference>
<dbReference type="PANTHER" id="PTHR24381:SF393">
    <property type="entry name" value="CHROMATIN-LINKED ADAPTOR FOR MSL PROTEINS, ISOFORM B"/>
    <property type="match status" value="1"/>
</dbReference>
<dbReference type="PROSITE" id="PS00028">
    <property type="entry name" value="ZINC_FINGER_C2H2_1"/>
    <property type="match status" value="3"/>
</dbReference>
<dbReference type="InterPro" id="IPR036236">
    <property type="entry name" value="Znf_C2H2_sf"/>
</dbReference>
<evidence type="ECO:0000256" key="6">
    <source>
        <dbReference type="ARBA" id="ARBA00023242"/>
    </source>
</evidence>
<evidence type="ECO:0000256" key="8">
    <source>
        <dbReference type="SAM" id="MobiDB-lite"/>
    </source>
</evidence>
<accession>A0ABM1E890</accession>
<keyword evidence="3" id="KW-0677">Repeat</keyword>
<evidence type="ECO:0000256" key="3">
    <source>
        <dbReference type="ARBA" id="ARBA00022737"/>
    </source>
</evidence>
<dbReference type="PANTHER" id="PTHR24381">
    <property type="entry name" value="ZINC FINGER PROTEIN"/>
    <property type="match status" value="1"/>
</dbReference>
<dbReference type="GeneID" id="106809735"/>
<evidence type="ECO:0000256" key="4">
    <source>
        <dbReference type="ARBA" id="ARBA00022771"/>
    </source>
</evidence>
<feature type="domain" description="C2H2-type" evidence="9">
    <location>
        <begin position="7"/>
        <end position="30"/>
    </location>
</feature>
<dbReference type="PROSITE" id="PS50157">
    <property type="entry name" value="ZINC_FINGER_C2H2_2"/>
    <property type="match status" value="4"/>
</dbReference>
<feature type="compositionally biased region" description="Polar residues" evidence="8">
    <location>
        <begin position="249"/>
        <end position="258"/>
    </location>
</feature>
<protein>
    <submittedName>
        <fullName evidence="11">Zinc finger protein 205-like isoform X4</fullName>
    </submittedName>
</protein>
<keyword evidence="4 7" id="KW-0863">Zinc-finger</keyword>
<dbReference type="Gene3D" id="3.30.160.60">
    <property type="entry name" value="Classic Zinc Finger"/>
    <property type="match status" value="2"/>
</dbReference>
<proteinExistence type="predicted"/>
<dbReference type="InterPro" id="IPR013087">
    <property type="entry name" value="Znf_C2H2_type"/>
</dbReference>
<evidence type="ECO:0000256" key="1">
    <source>
        <dbReference type="ARBA" id="ARBA00004123"/>
    </source>
</evidence>
<keyword evidence="2" id="KW-0479">Metal-binding</keyword>
<dbReference type="Pfam" id="PF00096">
    <property type="entry name" value="zf-C2H2"/>
    <property type="match status" value="1"/>
</dbReference>
<dbReference type="Proteomes" id="UP000695022">
    <property type="component" value="Unplaced"/>
</dbReference>
<keyword evidence="10" id="KW-1185">Reference proteome</keyword>
<comment type="subcellular location">
    <subcellularLocation>
        <location evidence="1">Nucleus</location>
    </subcellularLocation>
</comment>
<name>A0ABM1E890_PRICU</name>
<dbReference type="SUPFAM" id="SSF57667">
    <property type="entry name" value="beta-beta-alpha zinc fingers"/>
    <property type="match status" value="2"/>
</dbReference>
<feature type="domain" description="C2H2-type" evidence="9">
    <location>
        <begin position="343"/>
        <end position="370"/>
    </location>
</feature>
<dbReference type="RefSeq" id="XP_014668411.1">
    <property type="nucleotide sequence ID" value="XM_014812925.1"/>
</dbReference>
<keyword evidence="5" id="KW-0862">Zinc</keyword>
<evidence type="ECO:0000313" key="10">
    <source>
        <dbReference type="Proteomes" id="UP000695022"/>
    </source>
</evidence>
<sequence length="402" mass="44585">MACVCYYRCTACAECFFTNAEFIAHAQRIHCKVLVCQGQDPSDTTMSPIIDISGDVPEGQQCHDLEDFIGKQQEGRSDLDDFMTKSHQGNERGDLDDLLAKPQHGQQCHDLSDFISKSQQGHEDADTCSLQVYNPGVCTRREGLIGGQHFREPAQQDGSNACCSETVESSSKISAAEALLKYEDHDMQPDMASGEASYMSHAPPCGGLVVKTEAGEVAGHAAGGSTVCFEETDFLQPFRMRHTELAYSSTDRVPQRVSSGPALRRRPETSGRGLGHFRQAVGEANSVSNNMAGVSGGGWGLDDRGARLLRNHIYTCPVCAIQCHLKTDLNKHIRENHKKYKPIKCDVCHAAFQFRKNMTEHMKTHTGVRPFKCYLCKKEFRRRYHLKRHVVTCVTPPSAVIM</sequence>
<evidence type="ECO:0000256" key="7">
    <source>
        <dbReference type="PROSITE-ProRule" id="PRU00042"/>
    </source>
</evidence>
<evidence type="ECO:0000256" key="2">
    <source>
        <dbReference type="ARBA" id="ARBA00022723"/>
    </source>
</evidence>
<evidence type="ECO:0000256" key="5">
    <source>
        <dbReference type="ARBA" id="ARBA00022833"/>
    </source>
</evidence>
<organism evidence="10 11">
    <name type="scientific">Priapulus caudatus</name>
    <name type="common">Priapulid worm</name>
    <dbReference type="NCBI Taxonomy" id="37621"/>
    <lineage>
        <taxon>Eukaryota</taxon>
        <taxon>Metazoa</taxon>
        <taxon>Ecdysozoa</taxon>
        <taxon>Scalidophora</taxon>
        <taxon>Priapulida</taxon>
        <taxon>Priapulimorpha</taxon>
        <taxon>Priapulimorphida</taxon>
        <taxon>Priapulidae</taxon>
        <taxon>Priapulus</taxon>
    </lineage>
</organism>
<feature type="domain" description="C2H2-type" evidence="9">
    <location>
        <begin position="371"/>
        <end position="389"/>
    </location>
</feature>
<evidence type="ECO:0000259" key="9">
    <source>
        <dbReference type="PROSITE" id="PS50157"/>
    </source>
</evidence>